<dbReference type="GeneID" id="40729075"/>
<comment type="subcellular location">
    <subcellularLocation>
        <location evidence="1">Nucleus</location>
        <location evidence="1">Nucleolus</location>
    </subcellularLocation>
</comment>
<dbReference type="InterPro" id="IPR019310">
    <property type="entry name" value="Efg1"/>
</dbReference>
<dbReference type="KEGG" id="sgra:EX895_006180"/>
<organism evidence="9 10">
    <name type="scientific">Sporisorium graminicola</name>
    <dbReference type="NCBI Taxonomy" id="280036"/>
    <lineage>
        <taxon>Eukaryota</taxon>
        <taxon>Fungi</taxon>
        <taxon>Dikarya</taxon>
        <taxon>Basidiomycota</taxon>
        <taxon>Ustilaginomycotina</taxon>
        <taxon>Ustilaginomycetes</taxon>
        <taxon>Ustilaginales</taxon>
        <taxon>Ustilaginaceae</taxon>
        <taxon>Sporisorium</taxon>
    </lineage>
</organism>
<keyword evidence="5" id="KW-0698">rRNA processing</keyword>
<dbReference type="GO" id="GO:0030688">
    <property type="term" value="C:preribosome, small subunit precursor"/>
    <property type="evidence" value="ECO:0007669"/>
    <property type="project" value="TreeGrafter"/>
</dbReference>
<dbReference type="OrthoDB" id="47732at2759"/>
<feature type="compositionally biased region" description="Basic and acidic residues" evidence="8">
    <location>
        <begin position="178"/>
        <end position="188"/>
    </location>
</feature>
<proteinExistence type="inferred from homology"/>
<evidence type="ECO:0000256" key="1">
    <source>
        <dbReference type="ARBA" id="ARBA00004604"/>
    </source>
</evidence>
<accession>A0A4U7KLK7</accession>
<dbReference type="AlphaFoldDB" id="A0A4U7KLK7"/>
<evidence type="ECO:0000256" key="8">
    <source>
        <dbReference type="SAM" id="MobiDB-lite"/>
    </source>
</evidence>
<evidence type="ECO:0000256" key="7">
    <source>
        <dbReference type="ARBA" id="ARBA00023242"/>
    </source>
</evidence>
<evidence type="ECO:0000313" key="10">
    <source>
        <dbReference type="Proteomes" id="UP000306050"/>
    </source>
</evidence>
<evidence type="ECO:0000313" key="9">
    <source>
        <dbReference type="EMBL" id="TKY85100.1"/>
    </source>
</evidence>
<dbReference type="GO" id="GO:0000462">
    <property type="term" value="P:maturation of SSU-rRNA from tricistronic rRNA transcript (SSU-rRNA, 5.8S rRNA, LSU-rRNA)"/>
    <property type="evidence" value="ECO:0007669"/>
    <property type="project" value="TreeGrafter"/>
</dbReference>
<dbReference type="Proteomes" id="UP000306050">
    <property type="component" value="Chromosome SGRAM_8"/>
</dbReference>
<evidence type="ECO:0000256" key="5">
    <source>
        <dbReference type="ARBA" id="ARBA00022552"/>
    </source>
</evidence>
<comment type="caution">
    <text evidence="9">The sequence shown here is derived from an EMBL/GenBank/DDBJ whole genome shotgun (WGS) entry which is preliminary data.</text>
</comment>
<dbReference type="PANTHER" id="PTHR33911">
    <property type="entry name" value="RRNA-PROCESSING PROTEIN EFG1"/>
    <property type="match status" value="1"/>
</dbReference>
<reference evidence="9 10" key="1">
    <citation type="submission" date="2019-05" db="EMBL/GenBank/DDBJ databases">
        <title>Sporisorium graminicola CBS 10092 draft sequencing and annotation.</title>
        <authorList>
            <person name="Solano-Gonzalez S."/>
            <person name="Caddick M.X."/>
            <person name="Darby A."/>
        </authorList>
    </citation>
    <scope>NUCLEOTIDE SEQUENCE [LARGE SCALE GENOMIC DNA]</scope>
    <source>
        <strain evidence="9 10">CBS 10092</strain>
    </source>
</reference>
<keyword evidence="10" id="KW-1185">Reference proteome</keyword>
<feature type="compositionally biased region" description="Polar residues" evidence="8">
    <location>
        <begin position="32"/>
        <end position="55"/>
    </location>
</feature>
<name>A0A4U7KLK7_9BASI</name>
<feature type="region of interest" description="Disordered" evidence="8">
    <location>
        <begin position="258"/>
        <end position="346"/>
    </location>
</feature>
<dbReference type="GO" id="GO:0005730">
    <property type="term" value="C:nucleolus"/>
    <property type="evidence" value="ECO:0007669"/>
    <property type="project" value="UniProtKB-SubCell"/>
</dbReference>
<sequence>MPKENKGKSVMRGTDTADFSSRASGKPYQKRSAPSTSKDGAPSSSTTKPRPQQPNKKQRFEKPQSSGPSSGLPGASKIKASIRQTKRLLAKPNLAPGTKIEAERRLKALEADLEVASRKQVEKSRAVRYHRVKFVERQKLVRRIARCKRNLARLESGKTAEDSASDGAASDDDDGDEGYAKQRAKESKMSKDEINKLLSWLRELLQYVVQYPADLRYVALFPNAEEGPSPPNANEKDKSRQMAFQHLERIRKAIKVGEISDEPEVELNSKDRTLKKLANSSSSSSSSNGARKKSTESSGQQKSSRKADKTQQHVHQATDSDDDDDAGAPAGVKDDDFFAQDSDDEE</sequence>
<evidence type="ECO:0000256" key="4">
    <source>
        <dbReference type="ARBA" id="ARBA00019827"/>
    </source>
</evidence>
<dbReference type="PANTHER" id="PTHR33911:SF1">
    <property type="entry name" value="RRNA-PROCESSING PROTEIN EFG1"/>
    <property type="match status" value="1"/>
</dbReference>
<dbReference type="Pfam" id="PF10153">
    <property type="entry name" value="Efg1"/>
    <property type="match status" value="1"/>
</dbReference>
<comment type="similarity">
    <text evidence="2">Belongs to the EFG1 family.</text>
</comment>
<evidence type="ECO:0000256" key="2">
    <source>
        <dbReference type="ARBA" id="ARBA00006916"/>
    </source>
</evidence>
<dbReference type="InterPro" id="IPR050786">
    <property type="entry name" value="EFG1_rRNA-proc"/>
</dbReference>
<dbReference type="RefSeq" id="XP_029737085.1">
    <property type="nucleotide sequence ID" value="XM_029886772.1"/>
</dbReference>
<feature type="compositionally biased region" description="Acidic residues" evidence="8">
    <location>
        <begin position="337"/>
        <end position="346"/>
    </location>
</feature>
<evidence type="ECO:0000256" key="3">
    <source>
        <dbReference type="ARBA" id="ARBA00018689"/>
    </source>
</evidence>
<feature type="region of interest" description="Disordered" evidence="8">
    <location>
        <begin position="1"/>
        <end position="100"/>
    </location>
</feature>
<keyword evidence="7" id="KW-0539">Nucleus</keyword>
<feature type="region of interest" description="Disordered" evidence="8">
    <location>
        <begin position="155"/>
        <end position="188"/>
    </location>
</feature>
<keyword evidence="6" id="KW-0175">Coiled coil</keyword>
<dbReference type="EMBL" id="SRRM01000021">
    <property type="protein sequence ID" value="TKY85100.1"/>
    <property type="molecule type" value="Genomic_DNA"/>
</dbReference>
<evidence type="ECO:0000256" key="6">
    <source>
        <dbReference type="ARBA" id="ARBA00023054"/>
    </source>
</evidence>
<protein>
    <recommendedName>
        <fullName evidence="3">rRNA-processing protein EFG1</fullName>
    </recommendedName>
    <alternativeName>
        <fullName evidence="4">rRNA-processing protein efg1</fullName>
    </alternativeName>
</protein>
<gene>
    <name evidence="9" type="ORF">EX895_006180</name>
</gene>
<feature type="compositionally biased region" description="Low complexity" evidence="8">
    <location>
        <begin position="63"/>
        <end position="76"/>
    </location>
</feature>